<proteinExistence type="predicted"/>
<accession>V2QIH3</accession>
<dbReference type="InterPro" id="IPR000701">
    <property type="entry name" value="SuccDH_FuR_B_TM-su"/>
</dbReference>
<dbReference type="InterPro" id="IPR034804">
    <property type="entry name" value="SQR/QFR_C/D"/>
</dbReference>
<evidence type="ECO:0000313" key="9">
    <source>
        <dbReference type="Proteomes" id="UP000017429"/>
    </source>
</evidence>
<reference evidence="8" key="2">
    <citation type="submission" date="2022-05" db="EMBL/GenBank/DDBJ databases">
        <authorList>
            <person name="Proctor A.L."/>
            <person name="Phillips G.J."/>
            <person name="Wannemuehler M.J."/>
        </authorList>
    </citation>
    <scope>NUCLEOTIDE SEQUENCE</scope>
    <source>
        <strain evidence="8">ASF457</strain>
    </source>
</reference>
<dbReference type="KEGG" id="msch:N508_000933"/>
<evidence type="ECO:0000256" key="7">
    <source>
        <dbReference type="ARBA" id="ARBA00023136"/>
    </source>
</evidence>
<reference evidence="8" key="3">
    <citation type="submission" date="2022-06" db="EMBL/GenBank/DDBJ databases">
        <title>Resources to Facilitate Use of the Altered Schaedler Flora (ASF) Mouse Model to Study Microbiome Function.</title>
        <authorList>
            <person name="Proctor A."/>
            <person name="Parvinroo S."/>
            <person name="Richie T."/>
            <person name="Jia X."/>
            <person name="Lee S.T.M."/>
            <person name="Karp P.D."/>
            <person name="Paley S."/>
            <person name="Kostic A.D."/>
            <person name="Pierre J.F."/>
            <person name="Wannemuehler M.J."/>
            <person name="Phillips G.J."/>
        </authorList>
    </citation>
    <scope>NUCLEOTIDE SEQUENCE</scope>
    <source>
        <strain evidence="8">ASF457</strain>
    </source>
</reference>
<comment type="subcellular location">
    <subcellularLocation>
        <location evidence="1">Membrane</location>
    </subcellularLocation>
</comment>
<keyword evidence="6" id="KW-0408">Iron</keyword>
<evidence type="ECO:0000256" key="6">
    <source>
        <dbReference type="ARBA" id="ARBA00023004"/>
    </source>
</evidence>
<dbReference type="EMBL" id="CP097562">
    <property type="protein sequence ID" value="USF23861.1"/>
    <property type="molecule type" value="Genomic_DNA"/>
</dbReference>
<keyword evidence="3" id="KW-0812">Transmembrane</keyword>
<dbReference type="RefSeq" id="WP_023275231.1">
    <property type="nucleotide sequence ID" value="NZ_CP097562.1"/>
</dbReference>
<keyword evidence="9" id="KW-1185">Reference proteome</keyword>
<gene>
    <name evidence="8" type="ORF">N508_000933</name>
</gene>
<dbReference type="eggNOG" id="COG2142">
    <property type="taxonomic scope" value="Bacteria"/>
</dbReference>
<name>V2QIH3_9BACT</name>
<organism evidence="8 9">
    <name type="scientific">Mucispirillum schaedleri ASF457</name>
    <dbReference type="NCBI Taxonomy" id="1379858"/>
    <lineage>
        <taxon>Bacteria</taxon>
        <taxon>Pseudomonadati</taxon>
        <taxon>Deferribacterota</taxon>
        <taxon>Deferribacteres</taxon>
        <taxon>Deferribacterales</taxon>
        <taxon>Mucispirillaceae</taxon>
        <taxon>Mucispirillum</taxon>
    </lineage>
</organism>
<dbReference type="AlphaFoldDB" id="V2QIH3"/>
<dbReference type="Proteomes" id="UP000017429">
    <property type="component" value="Chromosome"/>
</dbReference>
<dbReference type="SUPFAM" id="SSF81343">
    <property type="entry name" value="Fumarate reductase respiratory complex transmembrane subunits"/>
    <property type="match status" value="1"/>
</dbReference>
<dbReference type="GO" id="GO:0046872">
    <property type="term" value="F:metal ion binding"/>
    <property type="evidence" value="ECO:0007669"/>
    <property type="project" value="UniProtKB-KW"/>
</dbReference>
<keyword evidence="5" id="KW-1133">Transmembrane helix</keyword>
<sequence length="107" mass="11887">MKVYKYTGTGNNGTIAWALQRISGIVLIIALGYHLLGKIMTKAGGGFLEGSNSFLMAALWLFVTFHAFNGLKMVTDDYVSRKGTRFILYLIYWTLALIILGLSKSLF</sequence>
<dbReference type="Gene3D" id="1.20.1300.10">
    <property type="entry name" value="Fumarate reductase/succinate dehydrogenase, transmembrane subunit"/>
    <property type="match status" value="1"/>
</dbReference>
<keyword evidence="2" id="KW-0349">Heme</keyword>
<evidence type="ECO:0000256" key="2">
    <source>
        <dbReference type="ARBA" id="ARBA00022617"/>
    </source>
</evidence>
<evidence type="ECO:0000313" key="8">
    <source>
        <dbReference type="EMBL" id="USF23861.1"/>
    </source>
</evidence>
<keyword evidence="7" id="KW-0472">Membrane</keyword>
<evidence type="ECO:0000256" key="4">
    <source>
        <dbReference type="ARBA" id="ARBA00022723"/>
    </source>
</evidence>
<evidence type="ECO:0000256" key="5">
    <source>
        <dbReference type="ARBA" id="ARBA00022989"/>
    </source>
</evidence>
<reference evidence="8" key="1">
    <citation type="journal article" date="2014" name="Genome Announc.">
        <title>Draft genome sequences of the altered schaedler flora, a defined bacterial community from gnotobiotic mice.</title>
        <authorList>
            <person name="Wannemuehler M.J."/>
            <person name="Overstreet A.M."/>
            <person name="Ward D.V."/>
            <person name="Phillips G.J."/>
        </authorList>
    </citation>
    <scope>NUCLEOTIDE SEQUENCE</scope>
    <source>
        <strain evidence="8">ASF457</strain>
    </source>
</reference>
<evidence type="ECO:0000256" key="1">
    <source>
        <dbReference type="ARBA" id="ARBA00004370"/>
    </source>
</evidence>
<protein>
    <submittedName>
        <fullName evidence="8">Uncharacterized protein</fullName>
    </submittedName>
</protein>
<dbReference type="OrthoDB" id="1492469at2"/>
<keyword evidence="4" id="KW-0479">Metal-binding</keyword>
<dbReference type="GO" id="GO:0016020">
    <property type="term" value="C:membrane"/>
    <property type="evidence" value="ECO:0007669"/>
    <property type="project" value="UniProtKB-SubCell"/>
</dbReference>
<dbReference type="Pfam" id="PF01127">
    <property type="entry name" value="Sdh_cyt"/>
    <property type="match status" value="1"/>
</dbReference>
<evidence type="ECO:0000256" key="3">
    <source>
        <dbReference type="ARBA" id="ARBA00022692"/>
    </source>
</evidence>